<dbReference type="AlphaFoldDB" id="A0A510PN01"/>
<feature type="transmembrane region" description="Helical" evidence="1">
    <location>
        <begin position="19"/>
        <end position="38"/>
    </location>
</feature>
<comment type="caution">
    <text evidence="2">The sequence shown here is derived from an EMBL/GenBank/DDBJ whole genome shotgun (WGS) entry which is preliminary data.</text>
</comment>
<dbReference type="Proteomes" id="UP000321223">
    <property type="component" value="Unassembled WGS sequence"/>
</dbReference>
<proteinExistence type="predicted"/>
<gene>
    <name evidence="2" type="ORF">MAE30S32_37530</name>
</gene>
<dbReference type="RefSeq" id="WP_147072870.1">
    <property type="nucleotide sequence ID" value="NZ_BHVU01000301.1"/>
</dbReference>
<feature type="transmembrane region" description="Helical" evidence="1">
    <location>
        <begin position="50"/>
        <end position="75"/>
    </location>
</feature>
<dbReference type="EMBL" id="BHVU01000301">
    <property type="protein sequence ID" value="GCA95101.1"/>
    <property type="molecule type" value="Genomic_DNA"/>
</dbReference>
<evidence type="ECO:0000313" key="3">
    <source>
        <dbReference type="Proteomes" id="UP000321223"/>
    </source>
</evidence>
<evidence type="ECO:0000313" key="2">
    <source>
        <dbReference type="EMBL" id="GCA95101.1"/>
    </source>
</evidence>
<evidence type="ECO:0000256" key="1">
    <source>
        <dbReference type="SAM" id="Phobius"/>
    </source>
</evidence>
<feature type="transmembrane region" description="Helical" evidence="1">
    <location>
        <begin position="95"/>
        <end position="118"/>
    </location>
</feature>
<keyword evidence="1" id="KW-1133">Transmembrane helix</keyword>
<name>A0A510PN01_MICAE</name>
<feature type="transmembrane region" description="Helical" evidence="1">
    <location>
        <begin position="130"/>
        <end position="149"/>
    </location>
</feature>
<protein>
    <submittedName>
        <fullName evidence="2">Uncharacterized protein</fullName>
    </submittedName>
</protein>
<keyword evidence="1" id="KW-0812">Transmembrane</keyword>
<reference evidence="2 3" key="1">
    <citation type="journal article" date="2019" name="Appl. Environ. Microbiol.">
        <title>Co-occurrence of broad and narrow host-range viruses infecting the toxic bloom-forming cyanobacterium Microcystis aeruginosa.</title>
        <authorList>
            <person name="Morimoto D."/>
            <person name="Tominaga K."/>
            <person name="Nishimura Y."/>
            <person name="Yoshida N."/>
            <person name="Kimura S."/>
            <person name="Sako Y."/>
            <person name="Yoshida T."/>
        </authorList>
    </citation>
    <scope>NUCLEOTIDE SEQUENCE [LARGE SCALE GENOMIC DNA]</scope>
    <source>
        <strain evidence="2 3">11-30S32</strain>
    </source>
</reference>
<sequence length="155" mass="17493">MHLIANVSFGLWALLPPGWIFMAAIIALETIVLSRTLYGNWWEEKSAFAAFYANFISGALGFGLSLLANGGWWLVIWMPWVSSHEVDIPGDLLAISIYYIICFILSVAIEGLFLQYFLKRCFSRLKIWKACLLANTLSYAVGSIFMYSLSFSVKE</sequence>
<accession>A0A510PN01</accession>
<keyword evidence="1" id="KW-0472">Membrane</keyword>
<organism evidence="2 3">
    <name type="scientific">Microcystis aeruginosa 11-30S32</name>
    <dbReference type="NCBI Taxonomy" id="2358142"/>
    <lineage>
        <taxon>Bacteria</taxon>
        <taxon>Bacillati</taxon>
        <taxon>Cyanobacteriota</taxon>
        <taxon>Cyanophyceae</taxon>
        <taxon>Oscillatoriophycideae</taxon>
        <taxon>Chroococcales</taxon>
        <taxon>Microcystaceae</taxon>
        <taxon>Microcystis</taxon>
    </lineage>
</organism>